<dbReference type="EMBL" id="CARXXK010001670">
    <property type="protein sequence ID" value="CAI6377203.1"/>
    <property type="molecule type" value="Genomic_DNA"/>
</dbReference>
<dbReference type="Proteomes" id="UP001160148">
    <property type="component" value="Unassembled WGS sequence"/>
</dbReference>
<dbReference type="InterPro" id="IPR011043">
    <property type="entry name" value="Gal_Oxase/kelch_b-propeller"/>
</dbReference>
<dbReference type="AlphaFoldDB" id="A0AAV0Y9S0"/>
<evidence type="ECO:0000256" key="2">
    <source>
        <dbReference type="ARBA" id="ARBA00022737"/>
    </source>
</evidence>
<dbReference type="PANTHER" id="PTHR46428:SF1">
    <property type="entry name" value="KELCH DOMAIN-CONTAINING PROTEIN 10"/>
    <property type="match status" value="1"/>
</dbReference>
<comment type="caution">
    <text evidence="4">The sequence shown here is derived from an EMBL/GenBank/DDBJ whole genome shotgun (WGS) entry which is preliminary data.</text>
</comment>
<evidence type="ECO:0000256" key="1">
    <source>
        <dbReference type="ARBA" id="ARBA00022441"/>
    </source>
</evidence>
<feature type="domain" description="Attractin/MKLN-like beta-propeller" evidence="3">
    <location>
        <begin position="167"/>
        <end position="350"/>
    </location>
</feature>
<protein>
    <recommendedName>
        <fullName evidence="3">Attractin/MKLN-like beta-propeller domain-containing protein</fullName>
    </recommendedName>
</protein>
<reference evidence="4 5" key="1">
    <citation type="submission" date="2023-01" db="EMBL/GenBank/DDBJ databases">
        <authorList>
            <person name="Whitehead M."/>
        </authorList>
    </citation>
    <scope>NUCLEOTIDE SEQUENCE [LARGE SCALE GENOMIC DNA]</scope>
</reference>
<evidence type="ECO:0000313" key="5">
    <source>
        <dbReference type="Proteomes" id="UP001160148"/>
    </source>
</evidence>
<name>A0AAV0Y9S0_9HEMI</name>
<dbReference type="InterPro" id="IPR052125">
    <property type="entry name" value="KLHDC10"/>
</dbReference>
<keyword evidence="5" id="KW-1185">Reference proteome</keyword>
<dbReference type="InterPro" id="IPR015915">
    <property type="entry name" value="Kelch-typ_b-propeller"/>
</dbReference>
<evidence type="ECO:0000259" key="3">
    <source>
        <dbReference type="Pfam" id="PF24981"/>
    </source>
</evidence>
<dbReference type="InterPro" id="IPR056737">
    <property type="entry name" value="Beta-prop_ATRN-MKLN-like"/>
</dbReference>
<gene>
    <name evidence="4" type="ORF">MEUPH1_LOCUS30497</name>
</gene>
<dbReference type="Pfam" id="PF24981">
    <property type="entry name" value="Beta-prop_ATRN-LZTR1"/>
    <property type="match status" value="1"/>
</dbReference>
<proteinExistence type="predicted"/>
<accession>A0AAV0Y9S0</accession>
<keyword evidence="1" id="KW-0880">Kelch repeat</keyword>
<dbReference type="GO" id="GO:0032874">
    <property type="term" value="P:positive regulation of stress-activated MAPK cascade"/>
    <property type="evidence" value="ECO:0007669"/>
    <property type="project" value="TreeGrafter"/>
</dbReference>
<dbReference type="PANTHER" id="PTHR46428">
    <property type="entry name" value="KELCH DOMAIN-CONTAINING PROTEIN 10"/>
    <property type="match status" value="1"/>
</dbReference>
<sequence>MSNNSISTYKFKPFEFTVLKENLERLQRSVVRPVHRVVGNDAIFLFSECKDRTFDAPGQRMSSPMHQIWKYSLDLGEWKIIHCKNVSQELVTSYNIATLSGNIIVMYGSIGVPSGGICSNRMYLGNLANEYKENGMIFVDLKECGDFLLPLFILGVVMDGKYIYSIGNTSGNNYEMDVHQFDLSTKKWELLYKSVREGIVLEPRYQHEVVFYKSKIYIFAGKGGGDLPAVALNIFYDFSKIHMFDVDTKQWQLLSAKPDHRVPEPGYPIDRCFLACAQYPEKANLVYICGGFDCYHPLKDFWRIDFDTLQWEKLTQWIVPQPVFLHSTAIIPSGRMYCYGGIESENDIDYGIISLDTFSSGWIKIPKLKDICWEAMHYYFKEQMFKSTDECLKKIGIPQEYYERIIEARRIR</sequence>
<organism evidence="4 5">
    <name type="scientific">Macrosiphum euphorbiae</name>
    <name type="common">potato aphid</name>
    <dbReference type="NCBI Taxonomy" id="13131"/>
    <lineage>
        <taxon>Eukaryota</taxon>
        <taxon>Metazoa</taxon>
        <taxon>Ecdysozoa</taxon>
        <taxon>Arthropoda</taxon>
        <taxon>Hexapoda</taxon>
        <taxon>Insecta</taxon>
        <taxon>Pterygota</taxon>
        <taxon>Neoptera</taxon>
        <taxon>Paraneoptera</taxon>
        <taxon>Hemiptera</taxon>
        <taxon>Sternorrhyncha</taxon>
        <taxon>Aphidomorpha</taxon>
        <taxon>Aphidoidea</taxon>
        <taxon>Aphididae</taxon>
        <taxon>Macrosiphini</taxon>
        <taxon>Macrosiphum</taxon>
    </lineage>
</organism>
<keyword evidence="2" id="KW-0677">Repeat</keyword>
<dbReference type="SUPFAM" id="SSF50965">
    <property type="entry name" value="Galactose oxidase, central domain"/>
    <property type="match status" value="2"/>
</dbReference>
<dbReference type="Gene3D" id="2.120.10.80">
    <property type="entry name" value="Kelch-type beta propeller"/>
    <property type="match status" value="2"/>
</dbReference>
<evidence type="ECO:0000313" key="4">
    <source>
        <dbReference type="EMBL" id="CAI6377203.1"/>
    </source>
</evidence>